<evidence type="ECO:0000256" key="1">
    <source>
        <dbReference type="SAM" id="MobiDB-lite"/>
    </source>
</evidence>
<dbReference type="EMBL" id="FZOT01000001">
    <property type="protein sequence ID" value="SNS12442.1"/>
    <property type="molecule type" value="Genomic_DNA"/>
</dbReference>
<feature type="region of interest" description="Disordered" evidence="1">
    <location>
        <begin position="1"/>
        <end position="20"/>
    </location>
</feature>
<accession>A0A239BXR1</accession>
<gene>
    <name evidence="2" type="ORF">SAMN06265795_101136</name>
</gene>
<protein>
    <submittedName>
        <fullName evidence="2">Uncharacterized protein</fullName>
    </submittedName>
</protein>
<reference evidence="2 3" key="1">
    <citation type="submission" date="2017-06" db="EMBL/GenBank/DDBJ databases">
        <authorList>
            <person name="Kim H.J."/>
            <person name="Triplett B.A."/>
        </authorList>
    </citation>
    <scope>NUCLEOTIDE SEQUENCE [LARGE SCALE GENOMIC DNA]</scope>
    <source>
        <strain evidence="2 3">U15</strain>
    </source>
</reference>
<organism evidence="2 3">
    <name type="scientific">Noviherbaspirillum humi</name>
    <dbReference type="NCBI Taxonomy" id="1688639"/>
    <lineage>
        <taxon>Bacteria</taxon>
        <taxon>Pseudomonadati</taxon>
        <taxon>Pseudomonadota</taxon>
        <taxon>Betaproteobacteria</taxon>
        <taxon>Burkholderiales</taxon>
        <taxon>Oxalobacteraceae</taxon>
        <taxon>Noviherbaspirillum</taxon>
    </lineage>
</organism>
<dbReference type="RefSeq" id="WP_281254963.1">
    <property type="nucleotide sequence ID" value="NZ_FZOT01000001.1"/>
</dbReference>
<sequence length="43" mass="4429">MPIQVKSGRHPAASSAAPPRRQHALGKGLALLALLLLPAICFG</sequence>
<dbReference type="AlphaFoldDB" id="A0A239BXR1"/>
<name>A0A239BXR1_9BURK</name>
<proteinExistence type="predicted"/>
<feature type="compositionally biased region" description="Low complexity" evidence="1">
    <location>
        <begin position="10"/>
        <end position="20"/>
    </location>
</feature>
<evidence type="ECO:0000313" key="3">
    <source>
        <dbReference type="Proteomes" id="UP000198284"/>
    </source>
</evidence>
<evidence type="ECO:0000313" key="2">
    <source>
        <dbReference type="EMBL" id="SNS12442.1"/>
    </source>
</evidence>
<dbReference type="Proteomes" id="UP000198284">
    <property type="component" value="Unassembled WGS sequence"/>
</dbReference>
<keyword evidence="3" id="KW-1185">Reference proteome</keyword>